<dbReference type="RefSeq" id="WP_021379023.1">
    <property type="nucleotide sequence ID" value="NZ_BITL01000037.1"/>
</dbReference>
<dbReference type="EMBL" id="FUPS01000006">
    <property type="protein sequence ID" value="SJS38844.1"/>
    <property type="molecule type" value="Genomic_DNA"/>
</dbReference>
<protein>
    <submittedName>
        <fullName evidence="1">Uncharacterized protein</fullName>
    </submittedName>
</protein>
<accession>A0A9X8RIY6</accession>
<evidence type="ECO:0000313" key="1">
    <source>
        <dbReference type="EMBL" id="SJS38844.1"/>
    </source>
</evidence>
<gene>
    <name evidence="1" type="ORF">SAMEA3375112_01949</name>
</gene>
<dbReference type="Proteomes" id="UP000189137">
    <property type="component" value="Unassembled WGS sequence"/>
</dbReference>
<dbReference type="AlphaFoldDB" id="A0A9X8RIY6"/>
<organism evidence="1 2">
    <name type="scientific">Clostridioides difficile</name>
    <name type="common">Peptoclostridium difficile</name>
    <dbReference type="NCBI Taxonomy" id="1496"/>
    <lineage>
        <taxon>Bacteria</taxon>
        <taxon>Bacillati</taxon>
        <taxon>Bacillota</taxon>
        <taxon>Clostridia</taxon>
        <taxon>Peptostreptococcales</taxon>
        <taxon>Peptostreptococcaceae</taxon>
        <taxon>Clostridioides</taxon>
    </lineage>
</organism>
<comment type="caution">
    <text evidence="1">The sequence shown here is derived from an EMBL/GenBank/DDBJ whole genome shotgun (WGS) entry which is preliminary data.</text>
</comment>
<evidence type="ECO:0000313" key="2">
    <source>
        <dbReference type="Proteomes" id="UP000189137"/>
    </source>
</evidence>
<proteinExistence type="predicted"/>
<name>A0A9X8RIY6_CLODI</name>
<sequence>MSLEEAKELEKNYKLPMPTYCLNEKNYCAKEFGALMLISKGSMRIMHIEKNRYLYQNKFKMEELAKQIGVARTTLERNIKKLNSLDCKVLEIENSRNGIIYRLNYGTSTGYNDNVHKFVTIHHDMLQELISAFNTNAIKVYCLLCYMTTENSFKCMTEKFICEKIGLCGDSKNNRSKIRKIITVFEVSKYIEVKKENKFEWDEEKNKKVPRIQKLYRLCSFSEWKNARKK</sequence>
<reference evidence="1 2" key="1">
    <citation type="submission" date="2017-02" db="EMBL/GenBank/DDBJ databases">
        <authorList>
            <consortium name="Pathogen Informatics"/>
        </authorList>
    </citation>
    <scope>NUCLEOTIDE SEQUENCE [LARGE SCALE GENOMIC DNA]</scope>
    <source>
        <strain evidence="1 2">VRECD0157</strain>
    </source>
</reference>